<protein>
    <submittedName>
        <fullName evidence="5">AMP-binding protein</fullName>
    </submittedName>
</protein>
<dbReference type="PANTHER" id="PTHR43201:SF5">
    <property type="entry name" value="MEDIUM-CHAIN ACYL-COA LIGASE ACSF2, MITOCHONDRIAL"/>
    <property type="match status" value="1"/>
</dbReference>
<dbReference type="Gene3D" id="3.40.50.12780">
    <property type="entry name" value="N-terminal domain of ligase-like"/>
    <property type="match status" value="1"/>
</dbReference>
<evidence type="ECO:0000259" key="3">
    <source>
        <dbReference type="Pfam" id="PF00501"/>
    </source>
</evidence>
<dbReference type="InterPro" id="IPR025110">
    <property type="entry name" value="AMP-bd_C"/>
</dbReference>
<dbReference type="PANTHER" id="PTHR43201">
    <property type="entry name" value="ACYL-COA SYNTHETASE"/>
    <property type="match status" value="1"/>
</dbReference>
<dbReference type="EMBL" id="JBHSON010000072">
    <property type="protein sequence ID" value="MFC5751611.1"/>
    <property type="molecule type" value="Genomic_DNA"/>
</dbReference>
<evidence type="ECO:0000259" key="4">
    <source>
        <dbReference type="Pfam" id="PF13193"/>
    </source>
</evidence>
<gene>
    <name evidence="5" type="ORF">ACFPZN_38850</name>
</gene>
<name>A0ABW1AAJ1_9ACTN</name>
<dbReference type="Pfam" id="PF13193">
    <property type="entry name" value="AMP-binding_C"/>
    <property type="match status" value="1"/>
</dbReference>
<comment type="similarity">
    <text evidence="1">Belongs to the ATP-dependent AMP-binding enzyme family.</text>
</comment>
<dbReference type="InterPro" id="IPR020845">
    <property type="entry name" value="AMP-binding_CS"/>
</dbReference>
<keyword evidence="6" id="KW-1185">Reference proteome</keyword>
<comment type="caution">
    <text evidence="5">The sequence shown here is derived from an EMBL/GenBank/DDBJ whole genome shotgun (WGS) entry which is preliminary data.</text>
</comment>
<dbReference type="PROSITE" id="PS00455">
    <property type="entry name" value="AMP_BINDING"/>
    <property type="match status" value="1"/>
</dbReference>
<organism evidence="5 6">
    <name type="scientific">Actinomadura rugatobispora</name>
    <dbReference type="NCBI Taxonomy" id="1994"/>
    <lineage>
        <taxon>Bacteria</taxon>
        <taxon>Bacillati</taxon>
        <taxon>Actinomycetota</taxon>
        <taxon>Actinomycetes</taxon>
        <taxon>Streptosporangiales</taxon>
        <taxon>Thermomonosporaceae</taxon>
        <taxon>Actinomadura</taxon>
    </lineage>
</organism>
<evidence type="ECO:0000256" key="1">
    <source>
        <dbReference type="ARBA" id="ARBA00006432"/>
    </source>
</evidence>
<dbReference type="InterPro" id="IPR042099">
    <property type="entry name" value="ANL_N_sf"/>
</dbReference>
<feature type="domain" description="AMP-dependent synthetase/ligase" evidence="3">
    <location>
        <begin position="16"/>
        <end position="352"/>
    </location>
</feature>
<dbReference type="SUPFAM" id="SSF56801">
    <property type="entry name" value="Acetyl-CoA synthetase-like"/>
    <property type="match status" value="1"/>
</dbReference>
<dbReference type="Proteomes" id="UP001596074">
    <property type="component" value="Unassembled WGS sequence"/>
</dbReference>
<dbReference type="Pfam" id="PF00501">
    <property type="entry name" value="AMP-binding"/>
    <property type="match status" value="1"/>
</dbReference>
<keyword evidence="2" id="KW-0436">Ligase</keyword>
<dbReference type="Gene3D" id="3.30.300.30">
    <property type="match status" value="1"/>
</dbReference>
<feature type="domain" description="AMP-binding enzyme C-terminal" evidence="4">
    <location>
        <begin position="412"/>
        <end position="486"/>
    </location>
</feature>
<evidence type="ECO:0000313" key="5">
    <source>
        <dbReference type="EMBL" id="MFC5751611.1"/>
    </source>
</evidence>
<dbReference type="RefSeq" id="WP_378287542.1">
    <property type="nucleotide sequence ID" value="NZ_JBHSON010000072.1"/>
</dbReference>
<accession>A0ABW1AAJ1</accession>
<dbReference type="InterPro" id="IPR045851">
    <property type="entry name" value="AMP-bd_C_sf"/>
</dbReference>
<proteinExistence type="inferred from homology"/>
<dbReference type="InterPro" id="IPR000873">
    <property type="entry name" value="AMP-dep_synth/lig_dom"/>
</dbReference>
<reference evidence="6" key="1">
    <citation type="journal article" date="2019" name="Int. J. Syst. Evol. Microbiol.">
        <title>The Global Catalogue of Microorganisms (GCM) 10K type strain sequencing project: providing services to taxonomists for standard genome sequencing and annotation.</title>
        <authorList>
            <consortium name="The Broad Institute Genomics Platform"/>
            <consortium name="The Broad Institute Genome Sequencing Center for Infectious Disease"/>
            <person name="Wu L."/>
            <person name="Ma J."/>
        </authorList>
    </citation>
    <scope>NUCLEOTIDE SEQUENCE [LARGE SCALE GENOMIC DNA]</scope>
    <source>
        <strain evidence="6">KCTC 42087</strain>
    </source>
</reference>
<evidence type="ECO:0000256" key="2">
    <source>
        <dbReference type="ARBA" id="ARBA00022598"/>
    </source>
</evidence>
<evidence type="ECO:0000313" key="6">
    <source>
        <dbReference type="Proteomes" id="UP001596074"/>
    </source>
</evidence>
<sequence length="511" mass="54297">MTRIEIAGITAEDTDLALTDGVSGLTWGRLLDQAVRAGNALRDAAAGGRAAVIGANEVRTLVAHLAAALAGVSSVAVNARLRPQEVEYILRDSGSTVCVVPASRYADLFPVAERAGCRTVVSDVSGATAWQELVESGAPDWDPHAPVEPLVLYTSGTSGFPKGTHSRWAARPEPDVGRHLDSVRAGMAAVPDGPHLVAGPLHHNGPLMGLRSLLMGRPVVILPKFTAEAALAAIERHRIASTVMVPTHLSRMLALPEDLRRRYDVGSVAHLVLTGAPCPQEVKRAFIDWFGPVVSEAYGGSESGTVCMIGSEEWLRKPGSVGRPLPRFDVVVVGDDDRPLPAHRTGRLYFRDRTGHGIEYLGDPEKTAAAHLEPGLFCLGDVGHVDGDGYVFVTDRAVDMVLSGGVNVYPAEAERVLRDHPQVEDAAVIGVPDEDMGESLLALVVPVAGRALDERALDAYCRGFLASYKCPRSYAFVDSVGRDPMGKVQKKRLRQAYLASSAGAPGAVPHA</sequence>